<evidence type="ECO:0000313" key="2">
    <source>
        <dbReference type="Proteomes" id="UP001055811"/>
    </source>
</evidence>
<name>A0ACB8ZQD8_CICIN</name>
<dbReference type="EMBL" id="CM042016">
    <property type="protein sequence ID" value="KAI3699853.1"/>
    <property type="molecule type" value="Genomic_DNA"/>
</dbReference>
<gene>
    <name evidence="1" type="ORF">L2E82_44444</name>
</gene>
<feature type="non-terminal residue" evidence="1">
    <location>
        <position position="1"/>
    </location>
</feature>
<accession>A0ACB8ZQD8</accession>
<organism evidence="1 2">
    <name type="scientific">Cichorium intybus</name>
    <name type="common">Chicory</name>
    <dbReference type="NCBI Taxonomy" id="13427"/>
    <lineage>
        <taxon>Eukaryota</taxon>
        <taxon>Viridiplantae</taxon>
        <taxon>Streptophyta</taxon>
        <taxon>Embryophyta</taxon>
        <taxon>Tracheophyta</taxon>
        <taxon>Spermatophyta</taxon>
        <taxon>Magnoliopsida</taxon>
        <taxon>eudicotyledons</taxon>
        <taxon>Gunneridae</taxon>
        <taxon>Pentapetalae</taxon>
        <taxon>asterids</taxon>
        <taxon>campanulids</taxon>
        <taxon>Asterales</taxon>
        <taxon>Asteraceae</taxon>
        <taxon>Cichorioideae</taxon>
        <taxon>Cichorieae</taxon>
        <taxon>Cichoriinae</taxon>
        <taxon>Cichorium</taxon>
    </lineage>
</organism>
<feature type="non-terminal residue" evidence="1">
    <location>
        <position position="71"/>
    </location>
</feature>
<proteinExistence type="predicted"/>
<reference evidence="2" key="1">
    <citation type="journal article" date="2022" name="Mol. Ecol. Resour.">
        <title>The genomes of chicory, endive, great burdock and yacon provide insights into Asteraceae palaeo-polyploidization history and plant inulin production.</title>
        <authorList>
            <person name="Fan W."/>
            <person name="Wang S."/>
            <person name="Wang H."/>
            <person name="Wang A."/>
            <person name="Jiang F."/>
            <person name="Liu H."/>
            <person name="Zhao H."/>
            <person name="Xu D."/>
            <person name="Zhang Y."/>
        </authorList>
    </citation>
    <scope>NUCLEOTIDE SEQUENCE [LARGE SCALE GENOMIC DNA]</scope>
    <source>
        <strain evidence="2">cv. Punajuju</strain>
    </source>
</reference>
<comment type="caution">
    <text evidence="1">The sequence shown here is derived from an EMBL/GenBank/DDBJ whole genome shotgun (WGS) entry which is preliminary data.</text>
</comment>
<dbReference type="Proteomes" id="UP001055811">
    <property type="component" value="Linkage Group LG08"/>
</dbReference>
<evidence type="ECO:0000313" key="1">
    <source>
        <dbReference type="EMBL" id="KAI3699853.1"/>
    </source>
</evidence>
<protein>
    <submittedName>
        <fullName evidence="1">Uncharacterized protein</fullName>
    </submittedName>
</protein>
<reference evidence="1 2" key="2">
    <citation type="journal article" date="2022" name="Mol. Ecol. Resour.">
        <title>The genomes of chicory, endive, great burdock and yacon provide insights into Asteraceae paleo-polyploidization history and plant inulin production.</title>
        <authorList>
            <person name="Fan W."/>
            <person name="Wang S."/>
            <person name="Wang H."/>
            <person name="Wang A."/>
            <person name="Jiang F."/>
            <person name="Liu H."/>
            <person name="Zhao H."/>
            <person name="Xu D."/>
            <person name="Zhang Y."/>
        </authorList>
    </citation>
    <scope>NUCLEOTIDE SEQUENCE [LARGE SCALE GENOMIC DNA]</scope>
    <source>
        <strain evidence="2">cv. Punajuju</strain>
        <tissue evidence="1">Leaves</tissue>
    </source>
</reference>
<keyword evidence="2" id="KW-1185">Reference proteome</keyword>
<sequence>VISFIDPISSSSECERTKLDGRLLGFRLLTCFLVRQVTHCSGQIADDFQDISDLSRLLLMPLPCFLFLPPV</sequence>